<dbReference type="SUPFAM" id="SSF117916">
    <property type="entry name" value="Fe-S cluster assembly (FSCA) domain-like"/>
    <property type="match status" value="1"/>
</dbReference>
<dbReference type="PANTHER" id="PTHR42831">
    <property type="entry name" value="FE-S PROTEIN MATURATION AUXILIARY FACTOR YITW"/>
    <property type="match status" value="1"/>
</dbReference>
<dbReference type="PANTHER" id="PTHR42831:SF1">
    <property type="entry name" value="FE-S PROTEIN MATURATION AUXILIARY FACTOR YITW"/>
    <property type="match status" value="1"/>
</dbReference>
<evidence type="ECO:0000259" key="1">
    <source>
        <dbReference type="Pfam" id="PF01883"/>
    </source>
</evidence>
<dbReference type="InterPro" id="IPR052339">
    <property type="entry name" value="Fe-S_Maturation_MIP18"/>
</dbReference>
<dbReference type="InterPro" id="IPR034904">
    <property type="entry name" value="FSCA_dom_sf"/>
</dbReference>
<dbReference type="Pfam" id="PF01883">
    <property type="entry name" value="FeS_assembly_P"/>
    <property type="match status" value="1"/>
</dbReference>
<protein>
    <recommendedName>
        <fullName evidence="1">MIP18 family-like domain-containing protein</fullName>
    </recommendedName>
</protein>
<evidence type="ECO:0000313" key="3">
    <source>
        <dbReference type="Proteomes" id="UP000031938"/>
    </source>
</evidence>
<feature type="domain" description="MIP18 family-like" evidence="1">
    <location>
        <begin position="5"/>
        <end position="78"/>
    </location>
</feature>
<dbReference type="STRING" id="889306.KP78_09080"/>
<accession>A0A0C2RGZ3</accession>
<dbReference type="Proteomes" id="UP000031938">
    <property type="component" value="Unassembled WGS sequence"/>
</dbReference>
<comment type="caution">
    <text evidence="2">The sequence shown here is derived from an EMBL/GenBank/DDBJ whole genome shotgun (WGS) entry which is preliminary data.</text>
</comment>
<dbReference type="AlphaFoldDB" id="A0A0C2RGZ3"/>
<dbReference type="PATRIC" id="fig|889306.3.peg.911"/>
<gene>
    <name evidence="2" type="ORF">KP78_09080</name>
</gene>
<dbReference type="EMBL" id="JXRP01000009">
    <property type="protein sequence ID" value="KIL49440.1"/>
    <property type="molecule type" value="Genomic_DNA"/>
</dbReference>
<keyword evidence="3" id="KW-1185">Reference proteome</keyword>
<dbReference type="RefSeq" id="WP_235420832.1">
    <property type="nucleotide sequence ID" value="NZ_JXRP01000009.1"/>
</dbReference>
<evidence type="ECO:0000313" key="2">
    <source>
        <dbReference type="EMBL" id="KIL49440.1"/>
    </source>
</evidence>
<proteinExistence type="predicted"/>
<sequence length="240" mass="27679">MINKEKQVYEMLDKVYDPELDQPLTELGFIDHINIQNNEVEVIFRLPTYWCSPNFAYIMAEDIQKYVSELPWVNQVKVNLVDHCASDEINQGASEGKRFSESFSGLSDQDRDLDELRRTFQIKAYYARQEKLIKHLIKTGISKSEIISMPVQGLLALPLSAEGQSLKERYLEKKESLNHSSAYAITTPEEEVISIEGFDDYLLGARRTRLSMEFNGHYCRGLLEARYDLPSTNETVALKR</sequence>
<reference evidence="2 3" key="1">
    <citation type="submission" date="2015-01" db="EMBL/GenBank/DDBJ databases">
        <title>Genome sequencing of Jeotgalibacillus soli.</title>
        <authorList>
            <person name="Goh K.M."/>
            <person name="Chan K.-G."/>
            <person name="Yaakop A.S."/>
            <person name="Ee R."/>
            <person name="Gan H.M."/>
            <person name="Chan C.S."/>
        </authorList>
    </citation>
    <scope>NUCLEOTIDE SEQUENCE [LARGE SCALE GENOMIC DNA]</scope>
    <source>
        <strain evidence="2 3">P9</strain>
    </source>
</reference>
<organism evidence="2 3">
    <name type="scientific">Jeotgalibacillus soli</name>
    <dbReference type="NCBI Taxonomy" id="889306"/>
    <lineage>
        <taxon>Bacteria</taxon>
        <taxon>Bacillati</taxon>
        <taxon>Bacillota</taxon>
        <taxon>Bacilli</taxon>
        <taxon>Bacillales</taxon>
        <taxon>Caryophanaceae</taxon>
        <taxon>Jeotgalibacillus</taxon>
    </lineage>
</organism>
<name>A0A0C2RGZ3_9BACL</name>
<dbReference type="Gene3D" id="3.30.300.130">
    <property type="entry name" value="Fe-S cluster assembly (FSCA)"/>
    <property type="match status" value="1"/>
</dbReference>
<dbReference type="InterPro" id="IPR002744">
    <property type="entry name" value="MIP18-like"/>
</dbReference>